<feature type="region of interest" description="Disordered" evidence="10">
    <location>
        <begin position="175"/>
        <end position="225"/>
    </location>
</feature>
<dbReference type="AlphaFoldDB" id="A0A674BB60"/>
<dbReference type="GO" id="GO:0005879">
    <property type="term" value="C:axonemal microtubule"/>
    <property type="evidence" value="ECO:0007669"/>
    <property type="project" value="TreeGrafter"/>
</dbReference>
<evidence type="ECO:0000256" key="3">
    <source>
        <dbReference type="ARBA" id="ARBA00021406"/>
    </source>
</evidence>
<dbReference type="InParanoid" id="A0A674BB60"/>
<sequence>MEKTLRQRNLNSLPALIFAAANAPAVDEDGGAKSSPPTQTRALLERRIQRLEVELESRDDEAKRSLRAMEQQYQRIKVCSYSQLSERSAACNILQHDRFGGGSVMVWGGISLGGAAQPQSSLTAISPGLGGDPSGDHPPPHQEHAQAETALGVRIERLNQELSAKTRSIQELSRTVERLERERKTMLCGPGPRSDGRVGPGEARQQAAGSKGPMLVATPGERGGKVGETATFPPTQDEKDYQATAFSGSHISEVLQVNEGLRLRLEQLELQRDKERVVLQAAAAQAELRRVQQHSAEQVSSLRADHQRELEHLLTGHALTHSKVAELTNQIMVQHLRDQVKELQGTRDALAGSKLRENTLQNQIHSPELRHFTSLERKIHSPELRHFTSLERKIHSMELRHTQREKELQQVIGQTRLVVEAEQQSEVERWRRLAQGKTQELEVFLLELDSILDVLRELQRQGVVIPAPDWASAVPFSWRT</sequence>
<feature type="region of interest" description="Disordered" evidence="10">
    <location>
        <begin position="117"/>
        <end position="145"/>
    </location>
</feature>
<dbReference type="GO" id="GO:0005654">
    <property type="term" value="C:nucleoplasm"/>
    <property type="evidence" value="ECO:0007669"/>
    <property type="project" value="TreeGrafter"/>
</dbReference>
<evidence type="ECO:0000256" key="7">
    <source>
        <dbReference type="ARBA" id="ARBA00023054"/>
    </source>
</evidence>
<keyword evidence="5" id="KW-0493">Microtubule</keyword>
<organism evidence="11 12">
    <name type="scientific">Salmo trutta</name>
    <name type="common">Brown trout</name>
    <dbReference type="NCBI Taxonomy" id="8032"/>
    <lineage>
        <taxon>Eukaryota</taxon>
        <taxon>Metazoa</taxon>
        <taxon>Chordata</taxon>
        <taxon>Craniata</taxon>
        <taxon>Vertebrata</taxon>
        <taxon>Euteleostomi</taxon>
        <taxon>Actinopterygii</taxon>
        <taxon>Neopterygii</taxon>
        <taxon>Teleostei</taxon>
        <taxon>Protacanthopterygii</taxon>
        <taxon>Salmoniformes</taxon>
        <taxon>Salmonidae</taxon>
        <taxon>Salmoninae</taxon>
        <taxon>Salmo</taxon>
    </lineage>
</organism>
<dbReference type="Proteomes" id="UP000472277">
    <property type="component" value="Chromosome 3"/>
</dbReference>
<keyword evidence="4" id="KW-0963">Cytoplasm</keyword>
<dbReference type="GO" id="GO:0034451">
    <property type="term" value="C:centriolar satellite"/>
    <property type="evidence" value="ECO:0007669"/>
    <property type="project" value="TreeGrafter"/>
</dbReference>
<feature type="compositionally biased region" description="Basic and acidic residues" evidence="10">
    <location>
        <begin position="175"/>
        <end position="185"/>
    </location>
</feature>
<reference evidence="11" key="2">
    <citation type="submission" date="2025-09" db="UniProtKB">
        <authorList>
            <consortium name="Ensembl"/>
        </authorList>
    </citation>
    <scope>IDENTIFICATION</scope>
</reference>
<dbReference type="GeneTree" id="ENSGT00940000170371"/>
<accession>A0A674BB60</accession>
<keyword evidence="7 9" id="KW-0175">Coiled coil</keyword>
<evidence type="ECO:0000256" key="6">
    <source>
        <dbReference type="ARBA" id="ARBA00022794"/>
    </source>
</evidence>
<proteinExistence type="inferred from homology"/>
<reference evidence="11" key="1">
    <citation type="submission" date="2025-08" db="UniProtKB">
        <authorList>
            <consortium name="Ensembl"/>
        </authorList>
    </citation>
    <scope>IDENTIFICATION</scope>
</reference>
<feature type="compositionally biased region" description="Basic and acidic residues" evidence="10">
    <location>
        <begin position="134"/>
        <end position="145"/>
    </location>
</feature>
<evidence type="ECO:0000313" key="11">
    <source>
        <dbReference type="Ensembl" id="ENSSTUP00000068690.1"/>
    </source>
</evidence>
<evidence type="ECO:0000256" key="8">
    <source>
        <dbReference type="ARBA" id="ARBA00023212"/>
    </source>
</evidence>
<evidence type="ECO:0000256" key="1">
    <source>
        <dbReference type="ARBA" id="ARBA00004114"/>
    </source>
</evidence>
<dbReference type="GO" id="GO:0060271">
    <property type="term" value="P:cilium assembly"/>
    <property type="evidence" value="ECO:0007669"/>
    <property type="project" value="TreeGrafter"/>
</dbReference>
<dbReference type="PANTHER" id="PTHR34031:SF1">
    <property type="entry name" value="CENTROSOMAL PROTEIN OF 162 KDA"/>
    <property type="match status" value="1"/>
</dbReference>
<dbReference type="InterPro" id="IPR038774">
    <property type="entry name" value="CEP162-like"/>
</dbReference>
<dbReference type="Ensembl" id="ENSSTUT00000072907.1">
    <property type="protein sequence ID" value="ENSSTUP00000068690.1"/>
    <property type="gene ID" value="ENSSTUG00000030092.1"/>
</dbReference>
<comment type="similarity">
    <text evidence="2">Belongs to the CEP162 family.</text>
</comment>
<evidence type="ECO:0000256" key="5">
    <source>
        <dbReference type="ARBA" id="ARBA00022701"/>
    </source>
</evidence>
<feature type="coiled-coil region" evidence="9">
    <location>
        <begin position="41"/>
        <end position="72"/>
    </location>
</feature>
<name>A0A674BB60_SALTR</name>
<keyword evidence="6" id="KW-0970">Cilium biogenesis/degradation</keyword>
<keyword evidence="12" id="KW-1185">Reference proteome</keyword>
<evidence type="ECO:0000256" key="9">
    <source>
        <dbReference type="SAM" id="Coils"/>
    </source>
</evidence>
<evidence type="ECO:0000256" key="10">
    <source>
        <dbReference type="SAM" id="MobiDB-lite"/>
    </source>
</evidence>
<evidence type="ECO:0000256" key="2">
    <source>
        <dbReference type="ARBA" id="ARBA00009485"/>
    </source>
</evidence>
<dbReference type="OMA" id="AFTGSHI"/>
<comment type="subcellular location">
    <subcellularLocation>
        <location evidence="1">Cytoplasm</location>
        <location evidence="1">Cytoskeleton</location>
        <location evidence="1">Microtubule organizing center</location>
        <location evidence="1">Centrosome</location>
        <location evidence="1">Centriole</location>
    </subcellularLocation>
</comment>
<evidence type="ECO:0000256" key="4">
    <source>
        <dbReference type="ARBA" id="ARBA00022490"/>
    </source>
</evidence>
<dbReference type="GO" id="GO:0005814">
    <property type="term" value="C:centriole"/>
    <property type="evidence" value="ECO:0007669"/>
    <property type="project" value="UniProtKB-SubCell"/>
</dbReference>
<evidence type="ECO:0000313" key="12">
    <source>
        <dbReference type="Proteomes" id="UP000472277"/>
    </source>
</evidence>
<keyword evidence="8" id="KW-0206">Cytoskeleton</keyword>
<feature type="coiled-coil region" evidence="9">
    <location>
        <begin position="251"/>
        <end position="285"/>
    </location>
</feature>
<dbReference type="PANTHER" id="PTHR34031">
    <property type="entry name" value="CENTROSOMAL PROTEIN OF 162 KDA"/>
    <property type="match status" value="1"/>
</dbReference>
<protein>
    <recommendedName>
        <fullName evidence="3">Centrosomal protein of 162 kDa</fullName>
    </recommendedName>
</protein>